<keyword evidence="1" id="KW-0812">Transmembrane</keyword>
<evidence type="ECO:0000313" key="2">
    <source>
        <dbReference type="EMBL" id="KAF8417316.1"/>
    </source>
</evidence>
<feature type="transmembrane region" description="Helical" evidence="1">
    <location>
        <begin position="350"/>
        <end position="370"/>
    </location>
</feature>
<keyword evidence="3" id="KW-1185">Reference proteome</keyword>
<name>A0AAD4G693_BOLED</name>
<feature type="transmembrane region" description="Helical" evidence="1">
    <location>
        <begin position="433"/>
        <end position="454"/>
    </location>
</feature>
<dbReference type="AlphaFoldDB" id="A0AAD4G693"/>
<sequence>MSVSGVLRYECRKTRCPSEPDHTIEAMSYQYPETPENVPVGWTAYRHPEGALYFVHTESKTFAEVNICDEEIYSDIEHFRTFLLSELKTEIENRDLSEFLKTDEVQLVLEPKLDDLGLMCCYYFVNPRTRTLFWLDEWDGYDIFKDCRGELSLPHKGLGIQVHYWSHWDLYPNFCEVTQELKDEVVNMILHATCDHLTSNRSSCPLNSEDLKKHLSVIEKIHPGEKEKCQHSAIIIGRIMYIFYNNYFLNYHGEECARLNFDQSIHGWIYHPSRFMMIVALFSFMAPMKNVRLLHRTFVDDVATKETWNMFVTNLNSQLQETRVLAAVFLIANAAFLPKQLGVRISPQQFLGYMSLIANTASIFLGLVFMGHSHTETRNTPPEAAKFLNKLWHEEHGLETLAIVYSLPHVFLMWGMFFFSAAVAVQWCYPNDLALRIVAGTFMFAITLLVAWCIHTAQVKGQCDYWQLHPDPS</sequence>
<evidence type="ECO:0000256" key="1">
    <source>
        <dbReference type="SAM" id="Phobius"/>
    </source>
</evidence>
<protein>
    <recommendedName>
        <fullName evidence="4">WW domain-containing protein</fullName>
    </recommendedName>
</protein>
<keyword evidence="1" id="KW-0472">Membrane</keyword>
<comment type="caution">
    <text evidence="2">The sequence shown here is derived from an EMBL/GenBank/DDBJ whole genome shotgun (WGS) entry which is preliminary data.</text>
</comment>
<keyword evidence="1" id="KW-1133">Transmembrane helix</keyword>
<evidence type="ECO:0008006" key="4">
    <source>
        <dbReference type="Google" id="ProtNLM"/>
    </source>
</evidence>
<reference evidence="2" key="1">
    <citation type="submission" date="2019-10" db="EMBL/GenBank/DDBJ databases">
        <authorList>
            <consortium name="DOE Joint Genome Institute"/>
            <person name="Kuo A."/>
            <person name="Miyauchi S."/>
            <person name="Kiss E."/>
            <person name="Drula E."/>
            <person name="Kohler A."/>
            <person name="Sanchez-Garcia M."/>
            <person name="Andreopoulos B."/>
            <person name="Barry K.W."/>
            <person name="Bonito G."/>
            <person name="Buee M."/>
            <person name="Carver A."/>
            <person name="Chen C."/>
            <person name="Cichocki N."/>
            <person name="Clum A."/>
            <person name="Culley D."/>
            <person name="Crous P.W."/>
            <person name="Fauchery L."/>
            <person name="Girlanda M."/>
            <person name="Hayes R."/>
            <person name="Keri Z."/>
            <person name="LaButti K."/>
            <person name="Lipzen A."/>
            <person name="Lombard V."/>
            <person name="Magnuson J."/>
            <person name="Maillard F."/>
            <person name="Morin E."/>
            <person name="Murat C."/>
            <person name="Nolan M."/>
            <person name="Ohm R."/>
            <person name="Pangilinan J."/>
            <person name="Pereira M."/>
            <person name="Perotto S."/>
            <person name="Peter M."/>
            <person name="Riley R."/>
            <person name="Sitrit Y."/>
            <person name="Stielow B."/>
            <person name="Szollosi G."/>
            <person name="Zifcakova L."/>
            <person name="Stursova M."/>
            <person name="Spatafora J.W."/>
            <person name="Tedersoo L."/>
            <person name="Vaario L.-M."/>
            <person name="Yamada A."/>
            <person name="Yan M."/>
            <person name="Wang P."/>
            <person name="Xu J."/>
            <person name="Bruns T."/>
            <person name="Baldrian P."/>
            <person name="Vilgalys R."/>
            <person name="Henrissat B."/>
            <person name="Grigoriev I.V."/>
            <person name="Hibbett D."/>
            <person name="Nagy L.G."/>
            <person name="Martin F.M."/>
        </authorList>
    </citation>
    <scope>NUCLEOTIDE SEQUENCE</scope>
    <source>
        <strain evidence="2">BED1</strain>
    </source>
</reference>
<gene>
    <name evidence="2" type="ORF">L210DRAFT_892548</name>
</gene>
<organism evidence="2 3">
    <name type="scientific">Boletus edulis BED1</name>
    <dbReference type="NCBI Taxonomy" id="1328754"/>
    <lineage>
        <taxon>Eukaryota</taxon>
        <taxon>Fungi</taxon>
        <taxon>Dikarya</taxon>
        <taxon>Basidiomycota</taxon>
        <taxon>Agaricomycotina</taxon>
        <taxon>Agaricomycetes</taxon>
        <taxon>Agaricomycetidae</taxon>
        <taxon>Boletales</taxon>
        <taxon>Boletineae</taxon>
        <taxon>Boletaceae</taxon>
        <taxon>Boletoideae</taxon>
        <taxon>Boletus</taxon>
    </lineage>
</organism>
<reference evidence="2" key="2">
    <citation type="journal article" date="2020" name="Nat. Commun.">
        <title>Large-scale genome sequencing of mycorrhizal fungi provides insights into the early evolution of symbiotic traits.</title>
        <authorList>
            <person name="Miyauchi S."/>
            <person name="Kiss E."/>
            <person name="Kuo A."/>
            <person name="Drula E."/>
            <person name="Kohler A."/>
            <person name="Sanchez-Garcia M."/>
            <person name="Morin E."/>
            <person name="Andreopoulos B."/>
            <person name="Barry K.W."/>
            <person name="Bonito G."/>
            <person name="Buee M."/>
            <person name="Carver A."/>
            <person name="Chen C."/>
            <person name="Cichocki N."/>
            <person name="Clum A."/>
            <person name="Culley D."/>
            <person name="Crous P.W."/>
            <person name="Fauchery L."/>
            <person name="Girlanda M."/>
            <person name="Hayes R.D."/>
            <person name="Keri Z."/>
            <person name="LaButti K."/>
            <person name="Lipzen A."/>
            <person name="Lombard V."/>
            <person name="Magnuson J."/>
            <person name="Maillard F."/>
            <person name="Murat C."/>
            <person name="Nolan M."/>
            <person name="Ohm R.A."/>
            <person name="Pangilinan J."/>
            <person name="Pereira M.F."/>
            <person name="Perotto S."/>
            <person name="Peter M."/>
            <person name="Pfister S."/>
            <person name="Riley R."/>
            <person name="Sitrit Y."/>
            <person name="Stielow J.B."/>
            <person name="Szollosi G."/>
            <person name="Zifcakova L."/>
            <person name="Stursova M."/>
            <person name="Spatafora J.W."/>
            <person name="Tedersoo L."/>
            <person name="Vaario L.M."/>
            <person name="Yamada A."/>
            <person name="Yan M."/>
            <person name="Wang P."/>
            <person name="Xu J."/>
            <person name="Bruns T."/>
            <person name="Baldrian P."/>
            <person name="Vilgalys R."/>
            <person name="Dunand C."/>
            <person name="Henrissat B."/>
            <person name="Grigoriev I.V."/>
            <person name="Hibbett D."/>
            <person name="Nagy L.G."/>
            <person name="Martin F.M."/>
        </authorList>
    </citation>
    <scope>NUCLEOTIDE SEQUENCE</scope>
    <source>
        <strain evidence="2">BED1</strain>
    </source>
</reference>
<accession>A0AAD4G693</accession>
<dbReference type="EMBL" id="WHUW01000226">
    <property type="protein sequence ID" value="KAF8417316.1"/>
    <property type="molecule type" value="Genomic_DNA"/>
</dbReference>
<proteinExistence type="predicted"/>
<evidence type="ECO:0000313" key="3">
    <source>
        <dbReference type="Proteomes" id="UP001194468"/>
    </source>
</evidence>
<feature type="transmembrane region" description="Helical" evidence="1">
    <location>
        <begin position="402"/>
        <end position="427"/>
    </location>
</feature>
<dbReference type="Proteomes" id="UP001194468">
    <property type="component" value="Unassembled WGS sequence"/>
</dbReference>